<dbReference type="Proteomes" id="UP001172684">
    <property type="component" value="Unassembled WGS sequence"/>
</dbReference>
<protein>
    <submittedName>
        <fullName evidence="2">Uncharacterized protein</fullName>
    </submittedName>
</protein>
<keyword evidence="3" id="KW-1185">Reference proteome</keyword>
<dbReference type="EMBL" id="JAPDRL010000035">
    <property type="protein sequence ID" value="KAJ9664827.1"/>
    <property type="molecule type" value="Genomic_DNA"/>
</dbReference>
<comment type="caution">
    <text evidence="2">The sequence shown here is derived from an EMBL/GenBank/DDBJ whole genome shotgun (WGS) entry which is preliminary data.</text>
</comment>
<reference evidence="2" key="1">
    <citation type="submission" date="2022-10" db="EMBL/GenBank/DDBJ databases">
        <title>Culturing micro-colonial fungi from biological soil crusts in the Mojave desert and describing Neophaeococcomyces mojavensis, and introducing the new genera and species Taxawa tesnikishii.</title>
        <authorList>
            <person name="Kurbessoian T."/>
            <person name="Stajich J.E."/>
        </authorList>
    </citation>
    <scope>NUCLEOTIDE SEQUENCE</scope>
    <source>
        <strain evidence="2">TK_1</strain>
    </source>
</reference>
<name>A0ABQ9NRP3_9PEZI</name>
<evidence type="ECO:0000256" key="1">
    <source>
        <dbReference type="SAM" id="Coils"/>
    </source>
</evidence>
<proteinExistence type="predicted"/>
<dbReference type="Gene3D" id="1.20.5.170">
    <property type="match status" value="1"/>
</dbReference>
<evidence type="ECO:0000313" key="3">
    <source>
        <dbReference type="Proteomes" id="UP001172684"/>
    </source>
</evidence>
<feature type="coiled-coil region" evidence="1">
    <location>
        <begin position="5"/>
        <end position="71"/>
    </location>
</feature>
<keyword evidence="1" id="KW-0175">Coiled coil</keyword>
<sequence length="74" mass="8574">MENELARVMTEITELRRDKESKESATAGIIDSLQMRNAELTSMVESLEKRLEDQRQAIERHEQQLKQLMGDRGA</sequence>
<accession>A0ABQ9NRP3</accession>
<organism evidence="2 3">
    <name type="scientific">Coniosporium apollinis</name>
    <dbReference type="NCBI Taxonomy" id="61459"/>
    <lineage>
        <taxon>Eukaryota</taxon>
        <taxon>Fungi</taxon>
        <taxon>Dikarya</taxon>
        <taxon>Ascomycota</taxon>
        <taxon>Pezizomycotina</taxon>
        <taxon>Dothideomycetes</taxon>
        <taxon>Dothideomycetes incertae sedis</taxon>
        <taxon>Coniosporium</taxon>
    </lineage>
</organism>
<evidence type="ECO:0000313" key="2">
    <source>
        <dbReference type="EMBL" id="KAJ9664827.1"/>
    </source>
</evidence>
<gene>
    <name evidence="2" type="ORF">H2201_005048</name>
</gene>